<proteinExistence type="predicted"/>
<keyword evidence="1" id="KW-1133">Transmembrane helix</keyword>
<keyword evidence="1" id="KW-0472">Membrane</keyword>
<organism evidence="2 3">
    <name type="scientific">Fulvivirga kasyanovii</name>
    <dbReference type="NCBI Taxonomy" id="396812"/>
    <lineage>
        <taxon>Bacteria</taxon>
        <taxon>Pseudomonadati</taxon>
        <taxon>Bacteroidota</taxon>
        <taxon>Cytophagia</taxon>
        <taxon>Cytophagales</taxon>
        <taxon>Fulvivirgaceae</taxon>
        <taxon>Fulvivirga</taxon>
    </lineage>
</organism>
<sequence length="87" mass="9297">MAYFTLPPSGSLARLQMSLAVLASTSVFIVKLSGTWFSGAGSLSSSFLQPPVHSAATIKIKIIFSFLILPLFSFLPLKGNLPLVKAR</sequence>
<comment type="caution">
    <text evidence="2">The sequence shown here is derived from an EMBL/GenBank/DDBJ whole genome shotgun (WGS) entry which is preliminary data.</text>
</comment>
<evidence type="ECO:0000313" key="3">
    <source>
        <dbReference type="Proteomes" id="UP000798808"/>
    </source>
</evidence>
<reference evidence="2 3" key="1">
    <citation type="submission" date="2019-02" db="EMBL/GenBank/DDBJ databases">
        <authorList>
            <person name="Goldberg S.R."/>
            <person name="Haltli B.A."/>
            <person name="Correa H."/>
            <person name="Russell K.G."/>
        </authorList>
    </citation>
    <scope>NUCLEOTIDE SEQUENCE [LARGE SCALE GENOMIC DNA]</scope>
    <source>
        <strain evidence="2 3">JCM 16186</strain>
    </source>
</reference>
<protein>
    <submittedName>
        <fullName evidence="2">DUF599 family protein</fullName>
    </submittedName>
</protein>
<keyword evidence="1" id="KW-0812">Transmembrane</keyword>
<accession>A0ABW9RMI2</accession>
<evidence type="ECO:0000256" key="1">
    <source>
        <dbReference type="SAM" id="Phobius"/>
    </source>
</evidence>
<name>A0ABW9RMI2_9BACT</name>
<evidence type="ECO:0000313" key="2">
    <source>
        <dbReference type="EMBL" id="MTI25228.1"/>
    </source>
</evidence>
<gene>
    <name evidence="2" type="ORF">E1163_09770</name>
</gene>
<dbReference type="Proteomes" id="UP000798808">
    <property type="component" value="Unassembled WGS sequence"/>
</dbReference>
<feature type="transmembrane region" description="Helical" evidence="1">
    <location>
        <begin position="12"/>
        <end position="38"/>
    </location>
</feature>
<keyword evidence="3" id="KW-1185">Reference proteome</keyword>
<feature type="transmembrane region" description="Helical" evidence="1">
    <location>
        <begin position="58"/>
        <end position="77"/>
    </location>
</feature>
<dbReference type="EMBL" id="SMLW01000496">
    <property type="protein sequence ID" value="MTI25228.1"/>
    <property type="molecule type" value="Genomic_DNA"/>
</dbReference>